<proteinExistence type="predicted"/>
<evidence type="ECO:0000313" key="2">
    <source>
        <dbReference type="Proteomes" id="UP001164250"/>
    </source>
</evidence>
<comment type="caution">
    <text evidence="1">The sequence shown here is derived from an EMBL/GenBank/DDBJ whole genome shotgun (WGS) entry which is preliminary data.</text>
</comment>
<reference evidence="2" key="1">
    <citation type="journal article" date="2023" name="G3 (Bethesda)">
        <title>Genome assembly and association tests identify interacting loci associated with vigor, precocity, and sex in interspecific pistachio rootstocks.</title>
        <authorList>
            <person name="Palmer W."/>
            <person name="Jacygrad E."/>
            <person name="Sagayaradj S."/>
            <person name="Cavanaugh K."/>
            <person name="Han R."/>
            <person name="Bertier L."/>
            <person name="Beede B."/>
            <person name="Kafkas S."/>
            <person name="Golino D."/>
            <person name="Preece J."/>
            <person name="Michelmore R."/>
        </authorList>
    </citation>
    <scope>NUCLEOTIDE SEQUENCE [LARGE SCALE GENOMIC DNA]</scope>
</reference>
<organism evidence="1 2">
    <name type="scientific">Pistacia atlantica</name>
    <dbReference type="NCBI Taxonomy" id="434234"/>
    <lineage>
        <taxon>Eukaryota</taxon>
        <taxon>Viridiplantae</taxon>
        <taxon>Streptophyta</taxon>
        <taxon>Embryophyta</taxon>
        <taxon>Tracheophyta</taxon>
        <taxon>Spermatophyta</taxon>
        <taxon>Magnoliopsida</taxon>
        <taxon>eudicotyledons</taxon>
        <taxon>Gunneridae</taxon>
        <taxon>Pentapetalae</taxon>
        <taxon>rosids</taxon>
        <taxon>malvids</taxon>
        <taxon>Sapindales</taxon>
        <taxon>Anacardiaceae</taxon>
        <taxon>Pistacia</taxon>
    </lineage>
</organism>
<keyword evidence="2" id="KW-1185">Reference proteome</keyword>
<gene>
    <name evidence="1" type="ORF">Patl1_29984</name>
</gene>
<dbReference type="Proteomes" id="UP001164250">
    <property type="component" value="Chromosome 11"/>
</dbReference>
<dbReference type="EMBL" id="CM047907">
    <property type="protein sequence ID" value="KAJ0084944.1"/>
    <property type="molecule type" value="Genomic_DNA"/>
</dbReference>
<sequence>MLPVVSDDCHNDCDSSSLVIDNDGDIALSSCKKPLPFDLNYPPLDDVDFNSDDLQCTALCLCLWCLLIDFCFCFCFSLLCGKK</sequence>
<evidence type="ECO:0000313" key="1">
    <source>
        <dbReference type="EMBL" id="KAJ0084944.1"/>
    </source>
</evidence>
<name>A0ACC1AFA0_9ROSI</name>
<protein>
    <submittedName>
        <fullName evidence="1">Uncharacterized protein</fullName>
    </submittedName>
</protein>
<accession>A0ACC1AFA0</accession>